<dbReference type="Pfam" id="PF02207">
    <property type="entry name" value="zf-UBR"/>
    <property type="match status" value="1"/>
</dbReference>
<feature type="compositionally biased region" description="Acidic residues" evidence="11">
    <location>
        <begin position="1101"/>
        <end position="1110"/>
    </location>
</feature>
<gene>
    <name evidence="13" type="ORF">WICANDRAFT_16599</name>
</gene>
<dbReference type="SUPFAM" id="SSF54736">
    <property type="entry name" value="ClpS-like"/>
    <property type="match status" value="1"/>
</dbReference>
<sequence>ANLTVLGPDSNDALWSVLYYAASKEGATLPTMFPLAEPKDFPKGWASSASLSSRQQFFENKQVNFTHVGRNCGRKFKKGEPIYRCLDCSFDNTCVLCVHCFNKEDHIGHQVNASICSSGNTGICDCGDPEAWKRELHCKCNSKADAEVNDYNGIFNEDYELFLKVVYDVCLDFVIEVFARQNQTLPVVNERLRRLVSRSGDQKEAIDLLKKDISQQTLNAEKYGMKDMIIQYCVVLWNDEFHNFHEAQSAIISATSTSRAGAKQVATQVDKEGRTILLENSSLEALITGFTNVQSNGLTATIMSKVDFLRQDYTKTIIDWISDTINFPNTAFQKIARRALCKSLCSQYNSDDLGDSVWSSLYSTDSGLLNGQHLPYISHETIDFTKRETSATTTISDITKESSTLALETRMQYLLFFDLRYWKLLRAKVHDLLIPSLVSDLEYKIIAANQIVEIYGLLMSNLSKLDREPHISALDEISCQFFTCPTNSTNIISTEKIRDVLYPVVRLFDSHSRPLNSEVKKFRIPHRMLDKSTSIRKSFTRSINDLNYMFDKTTTINNFFLPENFMPFCYLLRLFDSNWEIQRKVGEHVENETYDFVDYFGYTLQLLGVVYAASDPSKLNPVDRESVALAIQKLLHLLSLQPSDKSKVYKSYELVDFQVSKEYTGFMNPSNVFLSRLLQIAAKSSEDIIKVVDGFDFVKIADSSLRAIVLCVQIESQFWVRNGLSSLKQAYTYKSPQLVHDTGYYRDVHLTQIGLLCTDPERAFLNILNRFELLDWFSNKMQLTNTVYEDKVYTILEKLISFFYVLISERSLFMEFESTEKEIRHRLKQVLIYTLYYKPLTYSEIEESLSDDLSSYERLDEILNEVSMFTAPRGLNDDGRYSLKPDYYKFVDPLKLLAQVKDFQDNTTVLCKALSETDKPVDDVILEPKLAKLESYKTLAGFTRTNEFAKFVYKLLEYALQNNQDTYVPQLLHLLHAVFKDDEMVNGKDHIIESFVQIPVCESLFSIATSSDFSKQTTRKADYLLESLIVKNSRSFFETLTSCFGEEAVNVYKEKKKSSGVNFDESEPERKRRIAKERQKKILEKMSKKQKLFIEKNDTGAQDEESENSDTPEGVRHCVLCQGAETPEDLFGIPASFVKSNVFRHLPSHDKYFIQRAFKNWDDDSVGNNPEAVGLGFPLSENRRNNFETHTIASSCNHGMHFKCLKDYMREHNHSTPSFACPLCKTYHNHFLPVFNPKNIISHEILSNTSSSVFESFVDQTMDVSFGSYGDGFEDSLDVVLGRDFEKAGADVKYFTRMLNILSSSIRQAEISTRINGSSSYSEFLKQIPEQTYRVLRGVFQTLTIFQQYRHFSISDLGHHPDHEIDVVYQLIVSFFMGTSDMREDIRERFVDVSGEYLCRLLSRVFDCGEFSVELTGEMPSQEQINAFRSLISDSGIPLPVKQKFLADDQFSVQIVKMTELMLLPQLRSLCIFFRVLFPDFDLQKSDDDSAVLNDLLSSLGFPNYHEVIRVSMENKERTAFKFDEPLPYPGVIKLVDLPTELNFFTTTTNDTSTNISKRFEPEVNISSYNNRIDFSVCLTCGKKVFKTDDRNEKLLHMKNTHCDSGPDGLYLTPNTDVVNLMSSTVSGHYSKIVNAPFLNSHGQSGNKAVQNGQIARLNVERYKYLNSLWLTGSIFSYLSRNSSPVFPRLGLDNN</sequence>
<evidence type="ECO:0000313" key="13">
    <source>
        <dbReference type="EMBL" id="ODQ57275.1"/>
    </source>
</evidence>
<dbReference type="GO" id="GO:0006513">
    <property type="term" value="P:protein monoubiquitination"/>
    <property type="evidence" value="ECO:0007669"/>
    <property type="project" value="EnsemblFungi"/>
</dbReference>
<dbReference type="GO" id="GO:0000209">
    <property type="term" value="P:protein polyubiquitination"/>
    <property type="evidence" value="ECO:0007669"/>
    <property type="project" value="EnsemblFungi"/>
</dbReference>
<evidence type="ECO:0000256" key="11">
    <source>
        <dbReference type="SAM" id="MobiDB-lite"/>
    </source>
</evidence>
<comment type="catalytic activity">
    <reaction evidence="1 10">
        <text>S-ubiquitinyl-[E2 ubiquitin-conjugating enzyme]-L-cysteine + [acceptor protein]-L-lysine = [E2 ubiquitin-conjugating enzyme]-L-cysteine + N(6)-ubiquitinyl-[acceptor protein]-L-lysine.</text>
        <dbReference type="EC" id="2.3.2.27"/>
    </reaction>
</comment>
<dbReference type="STRING" id="683960.A0A1E3NVY2"/>
<dbReference type="GO" id="GO:0034620">
    <property type="term" value="P:cellular response to unfolded protein"/>
    <property type="evidence" value="ECO:0007669"/>
    <property type="project" value="EnsemblFungi"/>
</dbReference>
<dbReference type="SMART" id="SM00396">
    <property type="entry name" value="ZnF_UBR1"/>
    <property type="match status" value="1"/>
</dbReference>
<keyword evidence="3 10" id="KW-0808">Transferase</keyword>
<evidence type="ECO:0000256" key="5">
    <source>
        <dbReference type="ARBA" id="ARBA00022771"/>
    </source>
</evidence>
<evidence type="ECO:0000256" key="2">
    <source>
        <dbReference type="ARBA" id="ARBA00004906"/>
    </source>
</evidence>
<dbReference type="Pfam" id="PF18995">
    <property type="entry name" value="PRT6_C"/>
    <property type="match status" value="1"/>
</dbReference>
<evidence type="ECO:0000256" key="7">
    <source>
        <dbReference type="ARBA" id="ARBA00022833"/>
    </source>
</evidence>
<proteinExistence type="inferred from homology"/>
<feature type="region of interest" description="Disordered" evidence="11">
    <location>
        <begin position="1094"/>
        <end position="1113"/>
    </location>
</feature>
<dbReference type="InterPro" id="IPR044046">
    <property type="entry name" value="E3_ligase_UBR-like_C"/>
</dbReference>
<evidence type="ECO:0000256" key="9">
    <source>
        <dbReference type="PROSITE-ProRule" id="PRU00508"/>
    </source>
</evidence>
<dbReference type="GO" id="GO:0000151">
    <property type="term" value="C:ubiquitin ligase complex"/>
    <property type="evidence" value="ECO:0007669"/>
    <property type="project" value="TreeGrafter"/>
</dbReference>
<dbReference type="GO" id="GO:0090089">
    <property type="term" value="P:regulation of dipeptide transport"/>
    <property type="evidence" value="ECO:0007669"/>
    <property type="project" value="EnsemblFungi"/>
</dbReference>
<dbReference type="GO" id="GO:1904855">
    <property type="term" value="F:proteasome regulatory particle binding"/>
    <property type="evidence" value="ECO:0007669"/>
    <property type="project" value="EnsemblFungi"/>
</dbReference>
<dbReference type="GO" id="GO:1990116">
    <property type="term" value="P:ribosome-associated ubiquitin-dependent protein catabolic process"/>
    <property type="evidence" value="ECO:0007669"/>
    <property type="project" value="EnsemblFungi"/>
</dbReference>
<keyword evidence="4 10" id="KW-0479">Metal-binding</keyword>
<evidence type="ECO:0000259" key="12">
    <source>
        <dbReference type="PROSITE" id="PS51157"/>
    </source>
</evidence>
<dbReference type="OrthoDB" id="26387at2759"/>
<dbReference type="Gene3D" id="3.30.1390.10">
    <property type="match status" value="1"/>
</dbReference>
<dbReference type="InterPro" id="IPR003126">
    <property type="entry name" value="Znf_UBR"/>
</dbReference>
<evidence type="ECO:0000256" key="6">
    <source>
        <dbReference type="ARBA" id="ARBA00022786"/>
    </source>
</evidence>
<keyword evidence="5 10" id="KW-0863">Zinc-finger</keyword>
<dbReference type="GO" id="GO:0008270">
    <property type="term" value="F:zinc ion binding"/>
    <property type="evidence" value="ECO:0007669"/>
    <property type="project" value="UniProtKB-UniRule"/>
</dbReference>
<evidence type="ECO:0000256" key="10">
    <source>
        <dbReference type="RuleBase" id="RU366018"/>
    </source>
</evidence>
<feature type="zinc finger region" description="UBR-type" evidence="9">
    <location>
        <begin position="70"/>
        <end position="143"/>
    </location>
</feature>
<keyword evidence="7 10" id="KW-0862">Zinc</keyword>
<reference evidence="13 14" key="1">
    <citation type="journal article" date="2016" name="Proc. Natl. Acad. Sci. U.S.A.">
        <title>Comparative genomics of biotechnologically important yeasts.</title>
        <authorList>
            <person name="Riley R."/>
            <person name="Haridas S."/>
            <person name="Wolfe K.H."/>
            <person name="Lopes M.R."/>
            <person name="Hittinger C.T."/>
            <person name="Goeker M."/>
            <person name="Salamov A.A."/>
            <person name="Wisecaver J.H."/>
            <person name="Long T.M."/>
            <person name="Calvey C.H."/>
            <person name="Aerts A.L."/>
            <person name="Barry K.W."/>
            <person name="Choi C."/>
            <person name="Clum A."/>
            <person name="Coughlan A.Y."/>
            <person name="Deshpande S."/>
            <person name="Douglass A.P."/>
            <person name="Hanson S.J."/>
            <person name="Klenk H.-P."/>
            <person name="LaButti K.M."/>
            <person name="Lapidus A."/>
            <person name="Lindquist E.A."/>
            <person name="Lipzen A.M."/>
            <person name="Meier-Kolthoff J.P."/>
            <person name="Ohm R.A."/>
            <person name="Otillar R.P."/>
            <person name="Pangilinan J.L."/>
            <person name="Peng Y."/>
            <person name="Rokas A."/>
            <person name="Rosa C.A."/>
            <person name="Scheuner C."/>
            <person name="Sibirny A.A."/>
            <person name="Slot J.C."/>
            <person name="Stielow J.B."/>
            <person name="Sun H."/>
            <person name="Kurtzman C.P."/>
            <person name="Blackwell M."/>
            <person name="Grigoriev I.V."/>
            <person name="Jeffries T.W."/>
        </authorList>
    </citation>
    <scope>NUCLEOTIDE SEQUENCE [LARGE SCALE GENOMIC DNA]</scope>
    <source>
        <strain evidence="14">ATCC 58044 / CBS 1984 / NCYC 433 / NRRL Y-366-8</strain>
    </source>
</reference>
<dbReference type="EC" id="2.3.2.27" evidence="10"/>
<dbReference type="GO" id="GO:0036503">
    <property type="term" value="P:ERAD pathway"/>
    <property type="evidence" value="ECO:0007669"/>
    <property type="project" value="EnsemblFungi"/>
</dbReference>
<evidence type="ECO:0000256" key="8">
    <source>
        <dbReference type="ARBA" id="ARBA00046341"/>
    </source>
</evidence>
<dbReference type="GO" id="GO:0120174">
    <property type="term" value="P:stress-induced homeostatically regulated protein degradation pathway"/>
    <property type="evidence" value="ECO:0007669"/>
    <property type="project" value="EnsemblFungi"/>
</dbReference>
<dbReference type="FunFam" id="2.10.110.30:FF:000002">
    <property type="entry name" value="Putative e3 ubiquitin-protein ligase ubr3"/>
    <property type="match status" value="1"/>
</dbReference>
<feature type="non-terminal residue" evidence="13">
    <location>
        <position position="1"/>
    </location>
</feature>
<comment type="function">
    <text evidence="10">Ubiquitin ligase protein which is a component of the N-end rule pathway. Recognizes and binds to proteins bearing specific N-terminal residues that are destabilizing according to the N-end rule, leading to their ubiquitination and subsequent degradation.</text>
</comment>
<dbReference type="GeneID" id="30197945"/>
<keyword evidence="6 10" id="KW-0833">Ubl conjugation pathway</keyword>
<evidence type="ECO:0000313" key="14">
    <source>
        <dbReference type="Proteomes" id="UP000094112"/>
    </source>
</evidence>
<dbReference type="Pfam" id="PF02617">
    <property type="entry name" value="ClpS"/>
    <property type="match status" value="1"/>
</dbReference>
<dbReference type="Pfam" id="PF22960">
    <property type="entry name" value="WHD_UBR1"/>
    <property type="match status" value="1"/>
</dbReference>
<dbReference type="InterPro" id="IPR055194">
    <property type="entry name" value="UBR1-like_WH"/>
</dbReference>
<dbReference type="PANTHER" id="PTHR21497">
    <property type="entry name" value="UBIQUITIN LIGASE E3 ALPHA-RELATED"/>
    <property type="match status" value="1"/>
</dbReference>
<dbReference type="GO" id="GO:0005737">
    <property type="term" value="C:cytoplasm"/>
    <property type="evidence" value="ECO:0007669"/>
    <property type="project" value="EnsemblFungi"/>
</dbReference>
<organism evidence="13 14">
    <name type="scientific">Wickerhamomyces anomalus (strain ATCC 58044 / CBS 1984 / NCYC 433 / NRRL Y-366-8)</name>
    <name type="common">Yeast</name>
    <name type="synonym">Hansenula anomala</name>
    <dbReference type="NCBI Taxonomy" id="683960"/>
    <lineage>
        <taxon>Eukaryota</taxon>
        <taxon>Fungi</taxon>
        <taxon>Dikarya</taxon>
        <taxon>Ascomycota</taxon>
        <taxon>Saccharomycotina</taxon>
        <taxon>Saccharomycetes</taxon>
        <taxon>Phaffomycetales</taxon>
        <taxon>Wickerhamomycetaceae</taxon>
        <taxon>Wickerhamomyces</taxon>
    </lineage>
</organism>
<dbReference type="Proteomes" id="UP000094112">
    <property type="component" value="Unassembled WGS sequence"/>
</dbReference>
<feature type="domain" description="UBR-type" evidence="12">
    <location>
        <begin position="70"/>
        <end position="143"/>
    </location>
</feature>
<comment type="similarity">
    <text evidence="8 10">Belongs to the E3 ubiquitin-protein ligase UBR1-like family.</text>
</comment>
<dbReference type="GO" id="GO:0071629">
    <property type="term" value="P:cytoplasm protein quality control by the ubiquitin-proteasome system"/>
    <property type="evidence" value="ECO:0007669"/>
    <property type="project" value="EnsemblFungi"/>
</dbReference>
<dbReference type="SUPFAM" id="SSF57850">
    <property type="entry name" value="RING/U-box"/>
    <property type="match status" value="1"/>
</dbReference>
<dbReference type="GO" id="GO:0072671">
    <property type="term" value="P:mitochondria-associated ubiquitin-dependent protein catabolic process"/>
    <property type="evidence" value="ECO:0007669"/>
    <property type="project" value="EnsemblFungi"/>
</dbReference>
<name>A0A1E3NVY2_WICAA</name>
<dbReference type="InterPro" id="IPR039164">
    <property type="entry name" value="UBR1-like"/>
</dbReference>
<evidence type="ECO:0000256" key="1">
    <source>
        <dbReference type="ARBA" id="ARBA00000900"/>
    </source>
</evidence>
<dbReference type="InterPro" id="IPR013083">
    <property type="entry name" value="Znf_RING/FYVE/PHD"/>
</dbReference>
<dbReference type="PANTHER" id="PTHR21497:SF26">
    <property type="entry name" value="E3 UBIQUITIN-PROTEIN LIGASE UBR1"/>
    <property type="match status" value="1"/>
</dbReference>
<dbReference type="CDD" id="cd19672">
    <property type="entry name" value="UBR-box_UBR1_like"/>
    <property type="match status" value="1"/>
</dbReference>
<feature type="non-terminal residue" evidence="13">
    <location>
        <position position="1695"/>
    </location>
</feature>
<dbReference type="InterPro" id="IPR003769">
    <property type="entry name" value="ClpS_core"/>
</dbReference>
<dbReference type="RefSeq" id="XP_019036482.1">
    <property type="nucleotide sequence ID" value="XM_019180699.1"/>
</dbReference>
<evidence type="ECO:0000256" key="4">
    <source>
        <dbReference type="ARBA" id="ARBA00022723"/>
    </source>
</evidence>
<dbReference type="Gene3D" id="2.10.110.30">
    <property type="match status" value="1"/>
</dbReference>
<dbReference type="GO" id="GO:0061630">
    <property type="term" value="F:ubiquitin protein ligase activity"/>
    <property type="evidence" value="ECO:0007669"/>
    <property type="project" value="UniProtKB-UniRule"/>
</dbReference>
<protein>
    <recommendedName>
        <fullName evidence="10">E3 ubiquitin-protein ligase</fullName>
        <ecNumber evidence="10">2.3.2.27</ecNumber>
    </recommendedName>
</protein>
<dbReference type="GO" id="GO:0071596">
    <property type="term" value="P:ubiquitin-dependent protein catabolic process via the N-end rule pathway"/>
    <property type="evidence" value="ECO:0007669"/>
    <property type="project" value="UniProtKB-UniRule"/>
</dbReference>
<comment type="pathway">
    <text evidence="2 10">Protein modification; protein ubiquitination.</text>
</comment>
<dbReference type="PROSITE" id="PS51157">
    <property type="entry name" value="ZF_UBR"/>
    <property type="match status" value="1"/>
</dbReference>
<dbReference type="GO" id="GO:0008540">
    <property type="term" value="C:proteasome regulatory particle, base subcomplex"/>
    <property type="evidence" value="ECO:0007669"/>
    <property type="project" value="EnsemblFungi"/>
</dbReference>
<dbReference type="EMBL" id="KV454214">
    <property type="protein sequence ID" value="ODQ57275.1"/>
    <property type="molecule type" value="Genomic_DNA"/>
</dbReference>
<dbReference type="UniPathway" id="UPA00143"/>
<dbReference type="Gene3D" id="3.30.40.10">
    <property type="entry name" value="Zinc/RING finger domain, C3HC4 (zinc finger)"/>
    <property type="match status" value="1"/>
</dbReference>
<accession>A0A1E3NVY2</accession>
<evidence type="ECO:0000256" key="3">
    <source>
        <dbReference type="ARBA" id="ARBA00022679"/>
    </source>
</evidence>
<dbReference type="InterPro" id="IPR014719">
    <property type="entry name" value="Ribosomal_bL12_C/ClpS-like"/>
</dbReference>
<keyword evidence="14" id="KW-1185">Reference proteome</keyword>
<dbReference type="GO" id="GO:1990303">
    <property type="term" value="C:UBR1-RAD6 ubiquitin ligase complex"/>
    <property type="evidence" value="ECO:0007669"/>
    <property type="project" value="EnsemblFungi"/>
</dbReference>